<name>A0A398AYB8_9BACI</name>
<protein>
    <submittedName>
        <fullName evidence="1">Uncharacterized protein</fullName>
    </submittedName>
</protein>
<proteinExistence type="predicted"/>
<dbReference type="AlphaFoldDB" id="A0A398AYB8"/>
<keyword evidence="2" id="KW-1185">Reference proteome</keyword>
<reference evidence="1 2" key="1">
    <citation type="submission" date="2018-08" db="EMBL/GenBank/DDBJ databases">
        <title>Bacillus jemisoniae sp. nov., Bacillus chryseoplanitiae sp. nov., Bacillus resnikiae sp. nov., and Bacillus frankliniae sp. nov., isolated from Viking spacecraft and associated surfaces.</title>
        <authorList>
            <person name="Seuylemezian A."/>
            <person name="Vaishampayan P."/>
        </authorList>
    </citation>
    <scope>NUCLEOTIDE SEQUENCE [LARGE SCALE GENOMIC DNA]</scope>
    <source>
        <strain evidence="1 2">JJ-247</strain>
    </source>
</reference>
<evidence type="ECO:0000313" key="2">
    <source>
        <dbReference type="Proteomes" id="UP000265816"/>
    </source>
</evidence>
<accession>A0A398AYB8</accession>
<dbReference type="EMBL" id="QWVT01000036">
    <property type="protein sequence ID" value="RID82572.1"/>
    <property type="molecule type" value="Genomic_DNA"/>
</dbReference>
<dbReference type="OrthoDB" id="2959323at2"/>
<dbReference type="Proteomes" id="UP000265816">
    <property type="component" value="Unassembled WGS sequence"/>
</dbReference>
<dbReference type="RefSeq" id="WP_119114363.1">
    <property type="nucleotide sequence ID" value="NZ_CBCSEO010000009.1"/>
</dbReference>
<sequence>MAYIMENARVQKGNLKKNVCLLVEGSKITAIREAFPSYTHCRMELDSYIMTPTFAVFDMGLPLGQTFGDKKSYYLKNFIKRGCTTVLTCVPITSAATLEAGFRKATAQLTDCPVDYVLGARIPASLLTPSFIRKCKHAKIPALFVDVGSQKDIVSLPWGWIREAMFPYNSPLIPVFKSGDPTLKALWARIMKKEKIPSMLHELEEHLPAEMEALQKIGIYPGKCNLQHGGEVSYNLYLRNGETEEAKDTGELFMKHEDKLSVSVHKGVVIRAGSQVHYRPGYGEYIVITTPAFHTAPV</sequence>
<gene>
    <name evidence="1" type="ORF">D1970_18635</name>
</gene>
<organism evidence="1 2">
    <name type="scientific">Mesobacillus zeae</name>
    <dbReference type="NCBI Taxonomy" id="1917180"/>
    <lineage>
        <taxon>Bacteria</taxon>
        <taxon>Bacillati</taxon>
        <taxon>Bacillota</taxon>
        <taxon>Bacilli</taxon>
        <taxon>Bacillales</taxon>
        <taxon>Bacillaceae</taxon>
        <taxon>Mesobacillus</taxon>
    </lineage>
</organism>
<evidence type="ECO:0000313" key="1">
    <source>
        <dbReference type="EMBL" id="RID82572.1"/>
    </source>
</evidence>
<comment type="caution">
    <text evidence="1">The sequence shown here is derived from an EMBL/GenBank/DDBJ whole genome shotgun (WGS) entry which is preliminary data.</text>
</comment>